<reference evidence="2" key="1">
    <citation type="submission" date="2022-06" db="EMBL/GenBank/DDBJ databases">
        <title>Aeoliella straminimaris, a novel planctomycete from sediments.</title>
        <authorList>
            <person name="Vitorino I.R."/>
            <person name="Lage O.M."/>
        </authorList>
    </citation>
    <scope>NUCLEOTIDE SEQUENCE</scope>
    <source>
        <strain evidence="2">ICT_H6.2</strain>
    </source>
</reference>
<protein>
    <submittedName>
        <fullName evidence="2">Uncharacterized protein</fullName>
    </submittedName>
</protein>
<gene>
    <name evidence="2" type="ORF">NG895_05965</name>
</gene>
<evidence type="ECO:0000256" key="1">
    <source>
        <dbReference type="SAM" id="Phobius"/>
    </source>
</evidence>
<dbReference type="RefSeq" id="WP_252851554.1">
    <property type="nucleotide sequence ID" value="NZ_JAMXLR010000024.1"/>
</dbReference>
<evidence type="ECO:0000313" key="2">
    <source>
        <dbReference type="EMBL" id="MCO6043447.1"/>
    </source>
</evidence>
<dbReference type="EMBL" id="JAMXLR010000024">
    <property type="protein sequence ID" value="MCO6043447.1"/>
    <property type="molecule type" value="Genomic_DNA"/>
</dbReference>
<name>A0A9X2F8B0_9BACT</name>
<organism evidence="2 3">
    <name type="scientific">Aeoliella straminimaris</name>
    <dbReference type="NCBI Taxonomy" id="2954799"/>
    <lineage>
        <taxon>Bacteria</taxon>
        <taxon>Pseudomonadati</taxon>
        <taxon>Planctomycetota</taxon>
        <taxon>Planctomycetia</taxon>
        <taxon>Pirellulales</taxon>
        <taxon>Lacipirellulaceae</taxon>
        <taxon>Aeoliella</taxon>
    </lineage>
</organism>
<proteinExistence type="predicted"/>
<dbReference type="Proteomes" id="UP001155241">
    <property type="component" value="Unassembled WGS sequence"/>
</dbReference>
<dbReference type="AlphaFoldDB" id="A0A9X2F8B0"/>
<evidence type="ECO:0000313" key="3">
    <source>
        <dbReference type="Proteomes" id="UP001155241"/>
    </source>
</evidence>
<keyword evidence="1" id="KW-0472">Membrane</keyword>
<sequence length="101" mass="10744">MNRSTEQWSPLRAARAPLIALGVTALFIFLFVKAAAELAAGQEADITGRQRGLKALLVVVLDTIGPTGVYIAGGVVGCLLLYWLVRRITNPPMVTTLTPPA</sequence>
<accession>A0A9X2F8B0</accession>
<comment type="caution">
    <text evidence="2">The sequence shown here is derived from an EMBL/GenBank/DDBJ whole genome shotgun (WGS) entry which is preliminary data.</text>
</comment>
<keyword evidence="1" id="KW-0812">Transmembrane</keyword>
<keyword evidence="3" id="KW-1185">Reference proteome</keyword>
<keyword evidence="1" id="KW-1133">Transmembrane helix</keyword>
<feature type="transmembrane region" description="Helical" evidence="1">
    <location>
        <begin position="63"/>
        <end position="85"/>
    </location>
</feature>